<evidence type="ECO:0000313" key="7">
    <source>
        <dbReference type="RefSeq" id="XP_020642863.2"/>
    </source>
</evidence>
<sequence>MISLDNFQKTVQRPMVPYVETLTGGLVPGELVVMRGLVPEDSERFQVDFQSGSSTKPRADVAFHFNPRFKRSGCIVCNTLQNEKWGYEEITYEMPFEKGKPFEIVFMVLHDKFQVSVNGKHLLLYKHRIKLEKVDTLGIYGNVEISMIGFVSNKSLQGSQPSLLGTTKKNTGNEELPDSSQFVLPYFARLHSSLEPGRTIVIKGEVKEKAQSFAINLKPSDSKDIALHLNPRMKEKAFVRNSYLSSGWGEEEKHITHFPFSPGMYFELIILCKAHQYNVAINGMHTLEYKHRFKQLNKINVVEISGDIDLLDVRSW</sequence>
<dbReference type="KEGG" id="pvt:110075709"/>
<dbReference type="GeneID" id="110075709"/>
<dbReference type="AlphaFoldDB" id="A0A6J0T2I0"/>
<dbReference type="OrthoDB" id="6251307at2759"/>
<dbReference type="GO" id="GO:0005737">
    <property type="term" value="C:cytoplasm"/>
    <property type="evidence" value="ECO:0007669"/>
    <property type="project" value="TreeGrafter"/>
</dbReference>
<dbReference type="RefSeq" id="XP_020642863.2">
    <property type="nucleotide sequence ID" value="XM_020787204.2"/>
</dbReference>
<dbReference type="PANTHER" id="PTHR11346">
    <property type="entry name" value="GALECTIN"/>
    <property type="match status" value="1"/>
</dbReference>
<feature type="domain" description="Galectin" evidence="3">
    <location>
        <begin position="186"/>
        <end position="316"/>
    </location>
</feature>
<dbReference type="Gene3D" id="2.60.120.200">
    <property type="match status" value="2"/>
</dbReference>
<dbReference type="SMART" id="SM00908">
    <property type="entry name" value="Gal-bind_lectin"/>
    <property type="match status" value="2"/>
</dbReference>
<dbReference type="CDD" id="cd00070">
    <property type="entry name" value="GLECT"/>
    <property type="match status" value="2"/>
</dbReference>
<dbReference type="SMART" id="SM00276">
    <property type="entry name" value="GLECT"/>
    <property type="match status" value="2"/>
</dbReference>
<dbReference type="RefSeq" id="XP_020642846.2">
    <property type="nucleotide sequence ID" value="XM_020787187.2"/>
</dbReference>
<evidence type="ECO:0000256" key="1">
    <source>
        <dbReference type="ARBA" id="ARBA00022734"/>
    </source>
</evidence>
<dbReference type="PROSITE" id="PS51304">
    <property type="entry name" value="GALECTIN"/>
    <property type="match status" value="2"/>
</dbReference>
<evidence type="ECO:0000313" key="5">
    <source>
        <dbReference type="RefSeq" id="XP_020642846.2"/>
    </source>
</evidence>
<evidence type="ECO:0000313" key="6">
    <source>
        <dbReference type="RefSeq" id="XP_020642856.2"/>
    </source>
</evidence>
<protein>
    <recommendedName>
        <fullName evidence="2">Galectin</fullName>
    </recommendedName>
</protein>
<proteinExistence type="predicted"/>
<gene>
    <name evidence="5 6 7" type="primary">LGALS8</name>
</gene>
<dbReference type="Proteomes" id="UP001652642">
    <property type="component" value="Chromosome 1"/>
</dbReference>
<dbReference type="RefSeq" id="XP_020642856.2">
    <property type="nucleotide sequence ID" value="XM_020787197.2"/>
</dbReference>
<evidence type="ECO:0000256" key="2">
    <source>
        <dbReference type="RuleBase" id="RU102079"/>
    </source>
</evidence>
<evidence type="ECO:0000313" key="4">
    <source>
        <dbReference type="Proteomes" id="UP001652642"/>
    </source>
</evidence>
<accession>A0A6J0T2I0</accession>
<dbReference type="InterPro" id="IPR013320">
    <property type="entry name" value="ConA-like_dom_sf"/>
</dbReference>
<name>A0A6J0T2I0_9SAUR</name>
<evidence type="ECO:0000259" key="3">
    <source>
        <dbReference type="PROSITE" id="PS51304"/>
    </source>
</evidence>
<dbReference type="GO" id="GO:0030246">
    <property type="term" value="F:carbohydrate binding"/>
    <property type="evidence" value="ECO:0007669"/>
    <property type="project" value="UniProtKB-UniRule"/>
</dbReference>
<feature type="domain" description="Galectin" evidence="3">
    <location>
        <begin position="18"/>
        <end position="151"/>
    </location>
</feature>
<dbReference type="PANTHER" id="PTHR11346:SF22">
    <property type="entry name" value="GALECTIN-8"/>
    <property type="match status" value="1"/>
</dbReference>
<dbReference type="InterPro" id="IPR001079">
    <property type="entry name" value="Galectin_CRD"/>
</dbReference>
<organism evidence="4 5">
    <name type="scientific">Pogona vitticeps</name>
    <name type="common">central bearded dragon</name>
    <dbReference type="NCBI Taxonomy" id="103695"/>
    <lineage>
        <taxon>Eukaryota</taxon>
        <taxon>Metazoa</taxon>
        <taxon>Chordata</taxon>
        <taxon>Craniata</taxon>
        <taxon>Vertebrata</taxon>
        <taxon>Euteleostomi</taxon>
        <taxon>Lepidosauria</taxon>
        <taxon>Squamata</taxon>
        <taxon>Bifurcata</taxon>
        <taxon>Unidentata</taxon>
        <taxon>Episquamata</taxon>
        <taxon>Toxicofera</taxon>
        <taxon>Iguania</taxon>
        <taxon>Acrodonta</taxon>
        <taxon>Agamidae</taxon>
        <taxon>Amphibolurinae</taxon>
        <taxon>Pogona</taxon>
    </lineage>
</organism>
<dbReference type="InterPro" id="IPR044156">
    <property type="entry name" value="Galectin-like"/>
</dbReference>
<dbReference type="Pfam" id="PF00337">
    <property type="entry name" value="Gal-bind_lectin"/>
    <property type="match status" value="2"/>
</dbReference>
<dbReference type="CTD" id="3964"/>
<dbReference type="SUPFAM" id="SSF49899">
    <property type="entry name" value="Concanavalin A-like lectins/glucanases"/>
    <property type="match status" value="2"/>
</dbReference>
<keyword evidence="1 2" id="KW-0430">Lectin</keyword>
<reference evidence="4 5" key="1">
    <citation type="submission" date="2025-05" db="UniProtKB">
        <authorList>
            <consortium name="RefSeq"/>
        </authorList>
    </citation>
    <scope>NUCLEOTIDE SEQUENCE [LARGE SCALE GENOMIC DNA]</scope>
</reference>
<keyword evidence="4" id="KW-1185">Reference proteome</keyword>